<evidence type="ECO:0000313" key="1">
    <source>
        <dbReference type="EMBL" id="KSU81984.1"/>
    </source>
</evidence>
<dbReference type="AlphaFoldDB" id="A0A0V8J5K1"/>
<keyword evidence="2" id="KW-1185">Reference proteome</keyword>
<dbReference type="EMBL" id="LNQN01000005">
    <property type="protein sequence ID" value="KSU81984.1"/>
    <property type="molecule type" value="Genomic_DNA"/>
</dbReference>
<protein>
    <submittedName>
        <fullName evidence="1">Uncharacterized protein</fullName>
    </submittedName>
</protein>
<accession>A0A0V8J5K1</accession>
<sequence length="76" mass="7808">MKAALLVMAAAKFYVGRAAFEVRAAFKAGQTALCLESATFETRTFAFIAGAAATAAFPAMTASAVPVSFTHISSSI</sequence>
<reference evidence="1 2" key="1">
    <citation type="journal article" date="2014" name="Antonie Van Leeuwenhoek">
        <title>Fictibacillus enclensis sp. nov., isolated from marine sediment.</title>
        <authorList>
            <person name="Dastager S.G."/>
            <person name="Mawlankar R."/>
            <person name="Srinivasan K."/>
            <person name="Tang S.K."/>
            <person name="Lee J.C."/>
            <person name="Ramana V.V."/>
            <person name="Shouche Y.S."/>
        </authorList>
    </citation>
    <scope>NUCLEOTIDE SEQUENCE [LARGE SCALE GENOMIC DNA]</scope>
    <source>
        <strain evidence="1 2">NIO-1003</strain>
    </source>
</reference>
<comment type="caution">
    <text evidence="1">The sequence shown here is derived from an EMBL/GenBank/DDBJ whole genome shotgun (WGS) entry which is preliminary data.</text>
</comment>
<gene>
    <name evidence="1" type="ORF">AS030_17035</name>
</gene>
<name>A0A0V8J5K1_9BACL</name>
<organism evidence="1 2">
    <name type="scientific">Fictibacillus enclensis</name>
    <dbReference type="NCBI Taxonomy" id="1017270"/>
    <lineage>
        <taxon>Bacteria</taxon>
        <taxon>Bacillati</taxon>
        <taxon>Bacillota</taxon>
        <taxon>Bacilli</taxon>
        <taxon>Bacillales</taxon>
        <taxon>Fictibacillaceae</taxon>
        <taxon>Fictibacillus</taxon>
    </lineage>
</organism>
<dbReference type="Proteomes" id="UP000054099">
    <property type="component" value="Unassembled WGS sequence"/>
</dbReference>
<proteinExistence type="predicted"/>
<evidence type="ECO:0000313" key="2">
    <source>
        <dbReference type="Proteomes" id="UP000054099"/>
    </source>
</evidence>